<evidence type="ECO:0000256" key="1">
    <source>
        <dbReference type="SAM" id="MobiDB-lite"/>
    </source>
</evidence>
<dbReference type="EMBL" id="AMBO01000313">
    <property type="protein sequence ID" value="EKD01518.1"/>
    <property type="molecule type" value="Genomic_DNA"/>
</dbReference>
<feature type="region of interest" description="Disordered" evidence="1">
    <location>
        <begin position="180"/>
        <end position="220"/>
    </location>
</feature>
<feature type="compositionally biased region" description="Basic and acidic residues" evidence="1">
    <location>
        <begin position="195"/>
        <end position="206"/>
    </location>
</feature>
<organism evidence="2 3">
    <name type="scientific">Trichosporon asahii var. asahii (strain CBS 8904)</name>
    <name type="common">Yeast</name>
    <dbReference type="NCBI Taxonomy" id="1220162"/>
    <lineage>
        <taxon>Eukaryota</taxon>
        <taxon>Fungi</taxon>
        <taxon>Dikarya</taxon>
        <taxon>Basidiomycota</taxon>
        <taxon>Agaricomycotina</taxon>
        <taxon>Tremellomycetes</taxon>
        <taxon>Trichosporonales</taxon>
        <taxon>Trichosporonaceae</taxon>
        <taxon>Trichosporon</taxon>
    </lineage>
</organism>
<dbReference type="Proteomes" id="UP000006757">
    <property type="component" value="Unassembled WGS sequence"/>
</dbReference>
<evidence type="ECO:0000313" key="2">
    <source>
        <dbReference type="EMBL" id="EKD01518.1"/>
    </source>
</evidence>
<keyword evidence="3" id="KW-1185">Reference proteome</keyword>
<proteinExistence type="predicted"/>
<comment type="caution">
    <text evidence="2">The sequence shown here is derived from an EMBL/GenBank/DDBJ whole genome shotgun (WGS) entry which is preliminary data.</text>
</comment>
<reference evidence="2 3" key="1">
    <citation type="journal article" date="2012" name="Eukaryot. Cell">
        <title>Genome sequence of the Trichosporon asahii environmental strain CBS 8904.</title>
        <authorList>
            <person name="Yang R.Y."/>
            <person name="Li H.T."/>
            <person name="Zhu H."/>
            <person name="Zhou G.P."/>
            <person name="Wang M."/>
            <person name="Wang L."/>
        </authorList>
    </citation>
    <scope>NUCLEOTIDE SEQUENCE [LARGE SCALE GENOMIC DNA]</scope>
    <source>
        <strain evidence="2 3">CBS 8904</strain>
    </source>
</reference>
<dbReference type="AlphaFoldDB" id="K1VXJ5"/>
<gene>
    <name evidence="2" type="ORF">A1Q2_04079</name>
</gene>
<name>K1VXJ5_TRIAC</name>
<evidence type="ECO:0000313" key="3">
    <source>
        <dbReference type="Proteomes" id="UP000006757"/>
    </source>
</evidence>
<dbReference type="HOGENOM" id="CLU_1256830_0_0_1"/>
<accession>K1VXJ5</accession>
<sequence>MQRMYRGKLGMVLEAQRRHRASVEAGVASGSASSALEGVSEGVSEVSPEVVGLTPEGSRLASASSVSAAGGVAGPETMAGLDLPPPRAPSEPSISLTIVANKLRVSKLAVERRHAINRLRAAWTHVISHSPVAPVSTEHCYFLHVADGRVYDAVPFWELCEEAERAITSLARAIVAREMGGERRRSTGGGGYRRAGGEGRNAERRDLAKKKQIWRGTGVH</sequence>
<protein>
    <submittedName>
        <fullName evidence="2">Uncharacterized protein</fullName>
    </submittedName>
</protein>
<dbReference type="InParanoid" id="K1VXJ5"/>